<evidence type="ECO:0000256" key="2">
    <source>
        <dbReference type="ARBA" id="ARBA00029569"/>
    </source>
</evidence>
<feature type="non-terminal residue" evidence="3">
    <location>
        <position position="1"/>
    </location>
</feature>
<dbReference type="EMBL" id="JAGFMF010011796">
    <property type="protein sequence ID" value="KAG8512517.1"/>
    <property type="molecule type" value="Genomic_DNA"/>
</dbReference>
<dbReference type="PANTHER" id="PTHR46512:SF9">
    <property type="entry name" value="PEPTIDYLPROLYL ISOMERASE"/>
    <property type="match status" value="1"/>
</dbReference>
<dbReference type="GO" id="GO:0003755">
    <property type="term" value="F:peptidyl-prolyl cis-trans isomerase activity"/>
    <property type="evidence" value="ECO:0007669"/>
    <property type="project" value="UniProtKB-KW"/>
</dbReference>
<sequence length="137" mass="15493">MIQGVDFSKQNGTGGESMVKNLKMKISIIRMTRRIDGNCNMQPLSCVLNISACKQMPNWQEATDSCLEALETDPSNTKVLYCRAQGWQGLEESDQALAELKKAQEVAPEDKSIQVELLKVKQKIKALKKIKRRQHMQ</sequence>
<reference evidence="3" key="1">
    <citation type="journal article" date="2021" name="Evol. Appl.">
        <title>The genome of the Pyrenean desman and the effects of bottlenecks and inbreeding on the genomic landscape of an endangered species.</title>
        <authorList>
            <person name="Escoda L."/>
            <person name="Castresana J."/>
        </authorList>
    </citation>
    <scope>NUCLEOTIDE SEQUENCE</scope>
    <source>
        <strain evidence="3">IBE-C5619</strain>
    </source>
</reference>
<protein>
    <recommendedName>
        <fullName evidence="2">Rotamase</fullName>
    </recommendedName>
</protein>
<dbReference type="SUPFAM" id="SSF48452">
    <property type="entry name" value="TPR-like"/>
    <property type="match status" value="1"/>
</dbReference>
<dbReference type="InterPro" id="IPR050754">
    <property type="entry name" value="FKBP4/5/8-like"/>
</dbReference>
<keyword evidence="1" id="KW-0143">Chaperone</keyword>
<gene>
    <name evidence="3" type="ORF">J0S82_007050</name>
</gene>
<evidence type="ECO:0000256" key="1">
    <source>
        <dbReference type="ARBA" id="ARBA00023186"/>
    </source>
</evidence>
<keyword evidence="3" id="KW-0413">Isomerase</keyword>
<accession>A0A8J6A589</accession>
<comment type="caution">
    <text evidence="3">The sequence shown here is derived from an EMBL/GenBank/DDBJ whole genome shotgun (WGS) entry which is preliminary data.</text>
</comment>
<proteinExistence type="predicted"/>
<evidence type="ECO:0000313" key="4">
    <source>
        <dbReference type="Proteomes" id="UP000700334"/>
    </source>
</evidence>
<evidence type="ECO:0000313" key="3">
    <source>
        <dbReference type="EMBL" id="KAG8512517.1"/>
    </source>
</evidence>
<dbReference type="InterPro" id="IPR011990">
    <property type="entry name" value="TPR-like_helical_dom_sf"/>
</dbReference>
<keyword evidence="4" id="KW-1185">Reference proteome</keyword>
<dbReference type="Gene3D" id="1.25.40.10">
    <property type="entry name" value="Tetratricopeptide repeat domain"/>
    <property type="match status" value="1"/>
</dbReference>
<dbReference type="OrthoDB" id="629492at2759"/>
<dbReference type="Proteomes" id="UP000700334">
    <property type="component" value="Unassembled WGS sequence"/>
</dbReference>
<organism evidence="3 4">
    <name type="scientific">Galemys pyrenaicus</name>
    <name type="common">Iberian desman</name>
    <name type="synonym">Pyrenean desman</name>
    <dbReference type="NCBI Taxonomy" id="202257"/>
    <lineage>
        <taxon>Eukaryota</taxon>
        <taxon>Metazoa</taxon>
        <taxon>Chordata</taxon>
        <taxon>Craniata</taxon>
        <taxon>Vertebrata</taxon>
        <taxon>Euteleostomi</taxon>
        <taxon>Mammalia</taxon>
        <taxon>Eutheria</taxon>
        <taxon>Laurasiatheria</taxon>
        <taxon>Eulipotyphla</taxon>
        <taxon>Talpidae</taxon>
        <taxon>Galemys</taxon>
    </lineage>
</organism>
<name>A0A8J6A589_GALPY</name>
<dbReference type="PANTHER" id="PTHR46512">
    <property type="entry name" value="PEPTIDYLPROLYL ISOMERASE"/>
    <property type="match status" value="1"/>
</dbReference>
<dbReference type="AlphaFoldDB" id="A0A8J6A589"/>